<dbReference type="CDD" id="cd19495">
    <property type="entry name" value="Elp6"/>
    <property type="match status" value="1"/>
</dbReference>
<proteinExistence type="inferred from homology"/>
<evidence type="ECO:0000256" key="2">
    <source>
        <dbReference type="ARBA" id="ARBA00008837"/>
    </source>
</evidence>
<reference evidence="4" key="1">
    <citation type="journal article" date="2023" name="G3 (Bethesda)">
        <title>Whole genome assemblies of Zophobas morio and Tenebrio molitor.</title>
        <authorList>
            <person name="Kaur S."/>
            <person name="Stinson S.A."/>
            <person name="diCenzo G.C."/>
        </authorList>
    </citation>
    <scope>NUCLEOTIDE SEQUENCE</scope>
    <source>
        <strain evidence="4">QUZm001</strain>
    </source>
</reference>
<evidence type="ECO:0000313" key="4">
    <source>
        <dbReference type="EMBL" id="KAJ3644755.1"/>
    </source>
</evidence>
<keyword evidence="5" id="KW-1185">Reference proteome</keyword>
<dbReference type="Pfam" id="PF09807">
    <property type="entry name" value="ELP6"/>
    <property type="match status" value="1"/>
</dbReference>
<dbReference type="PANTHER" id="PTHR16184:SF6">
    <property type="entry name" value="ELONGATOR COMPLEX PROTEIN 6"/>
    <property type="match status" value="1"/>
</dbReference>
<dbReference type="GO" id="GO:0002098">
    <property type="term" value="P:tRNA wobble uridine modification"/>
    <property type="evidence" value="ECO:0007669"/>
    <property type="project" value="InterPro"/>
</dbReference>
<dbReference type="InterPro" id="IPR018627">
    <property type="entry name" value="ELP6"/>
</dbReference>
<name>A0AA38HVC1_9CUCU</name>
<comment type="caution">
    <text evidence="4">The sequence shown here is derived from an EMBL/GenBank/DDBJ whole genome shotgun (WGS) entry which is preliminary data.</text>
</comment>
<evidence type="ECO:0000313" key="5">
    <source>
        <dbReference type="Proteomes" id="UP001168821"/>
    </source>
</evidence>
<evidence type="ECO:0000256" key="3">
    <source>
        <dbReference type="ARBA" id="ARBA00020263"/>
    </source>
</evidence>
<dbReference type="Gene3D" id="3.40.50.300">
    <property type="entry name" value="P-loop containing nucleotide triphosphate hydrolases"/>
    <property type="match status" value="1"/>
</dbReference>
<accession>A0AA38HVC1</accession>
<dbReference type="SUPFAM" id="SSF52540">
    <property type="entry name" value="P-loop containing nucleoside triphosphate hydrolases"/>
    <property type="match status" value="1"/>
</dbReference>
<protein>
    <recommendedName>
        <fullName evidence="3">Elongator complex protein 6</fullName>
    </recommendedName>
</protein>
<comment type="pathway">
    <text evidence="1">tRNA modification; 5-methoxycarbonylmethyl-2-thiouridine-tRNA biosynthesis.</text>
</comment>
<gene>
    <name evidence="4" type="ORF">Zmor_022461</name>
</gene>
<dbReference type="GO" id="GO:0033588">
    <property type="term" value="C:elongator holoenzyme complex"/>
    <property type="evidence" value="ECO:0007669"/>
    <property type="project" value="InterPro"/>
</dbReference>
<evidence type="ECO:0000256" key="1">
    <source>
        <dbReference type="ARBA" id="ARBA00005043"/>
    </source>
</evidence>
<sequence>MRFSVRLDGVLHRMATINPLLVSLDIKSSDRVVSIKENGNVDSNFVITHLIKQILGDGNRMCFVILHNTLGHYQNVGKRLGYDFLKQIEEGRIRTIEPLKDIVEDIGNETNYFVDDKEQVVKGLFKSIKSTMEELVEAGSSRVYLVIDDISHLLDLGIDLKYIISFINYCLSLINDERISVVINTHVCSKSDEIICNNLNYVSDVVIEVMPLKTGVSREVTGLLNIEKSGKEQVTQFHFKAYDKGIKTFHLGESVYNLYK</sequence>
<organism evidence="4 5">
    <name type="scientific">Zophobas morio</name>
    <dbReference type="NCBI Taxonomy" id="2755281"/>
    <lineage>
        <taxon>Eukaryota</taxon>
        <taxon>Metazoa</taxon>
        <taxon>Ecdysozoa</taxon>
        <taxon>Arthropoda</taxon>
        <taxon>Hexapoda</taxon>
        <taxon>Insecta</taxon>
        <taxon>Pterygota</taxon>
        <taxon>Neoptera</taxon>
        <taxon>Endopterygota</taxon>
        <taxon>Coleoptera</taxon>
        <taxon>Polyphaga</taxon>
        <taxon>Cucujiformia</taxon>
        <taxon>Tenebrionidae</taxon>
        <taxon>Zophobas</taxon>
    </lineage>
</organism>
<comment type="similarity">
    <text evidence="2">Belongs to the ELP6 family.</text>
</comment>
<dbReference type="AlphaFoldDB" id="A0AA38HVC1"/>
<dbReference type="InterPro" id="IPR027417">
    <property type="entry name" value="P-loop_NTPase"/>
</dbReference>
<dbReference type="EMBL" id="JALNTZ010000007">
    <property type="protein sequence ID" value="KAJ3644755.1"/>
    <property type="molecule type" value="Genomic_DNA"/>
</dbReference>
<dbReference type="Proteomes" id="UP001168821">
    <property type="component" value="Unassembled WGS sequence"/>
</dbReference>
<dbReference type="PANTHER" id="PTHR16184">
    <property type="entry name" value="ELONGATOR COMPLEX PROTEIN 6"/>
    <property type="match status" value="1"/>
</dbReference>